<dbReference type="InterPro" id="IPR021533">
    <property type="entry name" value="PepSY-like"/>
</dbReference>
<keyword evidence="3" id="KW-1185">Reference proteome</keyword>
<dbReference type="Proteomes" id="UP001597418">
    <property type="component" value="Unassembled WGS sequence"/>
</dbReference>
<dbReference type="RefSeq" id="WP_066753066.1">
    <property type="nucleotide sequence ID" value="NZ_JBHUMB010000005.1"/>
</dbReference>
<evidence type="ECO:0000313" key="3">
    <source>
        <dbReference type="Proteomes" id="UP001597418"/>
    </source>
</evidence>
<organism evidence="2 3">
    <name type="scientific">Sphingobacterium populi</name>
    <dbReference type="NCBI Taxonomy" id="1812824"/>
    <lineage>
        <taxon>Bacteria</taxon>
        <taxon>Pseudomonadati</taxon>
        <taxon>Bacteroidota</taxon>
        <taxon>Sphingobacteriia</taxon>
        <taxon>Sphingobacteriales</taxon>
        <taxon>Sphingobacteriaceae</taxon>
        <taxon>Sphingobacterium</taxon>
    </lineage>
</organism>
<dbReference type="Gene3D" id="3.40.1420.30">
    <property type="match status" value="1"/>
</dbReference>
<evidence type="ECO:0000259" key="1">
    <source>
        <dbReference type="Pfam" id="PF11396"/>
    </source>
</evidence>
<dbReference type="Pfam" id="PF11396">
    <property type="entry name" value="PepSY_like"/>
    <property type="match status" value="1"/>
</dbReference>
<reference evidence="3" key="1">
    <citation type="journal article" date="2019" name="Int. J. Syst. Evol. Microbiol.">
        <title>The Global Catalogue of Microorganisms (GCM) 10K type strain sequencing project: providing services to taxonomists for standard genome sequencing and annotation.</title>
        <authorList>
            <consortium name="The Broad Institute Genomics Platform"/>
            <consortium name="The Broad Institute Genome Sequencing Center for Infectious Disease"/>
            <person name="Wu L."/>
            <person name="Ma J."/>
        </authorList>
    </citation>
    <scope>NUCLEOTIDE SEQUENCE [LARGE SCALE GENOMIC DNA]</scope>
    <source>
        <strain evidence="3">KCTC 42247</strain>
    </source>
</reference>
<gene>
    <name evidence="2" type="ORF">ACFSQ6_00825</name>
</gene>
<protein>
    <submittedName>
        <fullName evidence="2">PepSY-like domain-containing protein</fullName>
    </submittedName>
</protein>
<sequence>MHHISFLSCLVLLSNAGESYSQDKRISLSRLPDKSREFLQRHYARMNVFSVTEDVQSWFESTVYRVVFKGGERIKFDESGNWSEIDARREAVPLSIVPTNIITYLQRSFPRMAVTKIERNKQRYIVAISSGIELEFNNKGEFLKINQQ</sequence>
<proteinExistence type="predicted"/>
<comment type="caution">
    <text evidence="2">The sequence shown here is derived from an EMBL/GenBank/DDBJ whole genome shotgun (WGS) entry which is preliminary data.</text>
</comment>
<dbReference type="SUPFAM" id="SSF160574">
    <property type="entry name" value="BT0923-like"/>
    <property type="match status" value="1"/>
</dbReference>
<accession>A0ABW5U7N6</accession>
<evidence type="ECO:0000313" key="2">
    <source>
        <dbReference type="EMBL" id="MFD2741931.1"/>
    </source>
</evidence>
<dbReference type="EMBL" id="JBHUMB010000005">
    <property type="protein sequence ID" value="MFD2741931.1"/>
    <property type="molecule type" value="Genomic_DNA"/>
</dbReference>
<feature type="domain" description="Putative beta-lactamase-inhibitor-like PepSY-like" evidence="1">
    <location>
        <begin position="64"/>
        <end position="144"/>
    </location>
</feature>
<name>A0ABW5U7N6_9SPHI</name>